<dbReference type="Pfam" id="PF13683">
    <property type="entry name" value="rve_3"/>
    <property type="match status" value="1"/>
</dbReference>
<organism evidence="2 3">
    <name type="scientific">Kineococcus rhizosphaerae</name>
    <dbReference type="NCBI Taxonomy" id="559628"/>
    <lineage>
        <taxon>Bacteria</taxon>
        <taxon>Bacillati</taxon>
        <taxon>Actinomycetota</taxon>
        <taxon>Actinomycetes</taxon>
        <taxon>Kineosporiales</taxon>
        <taxon>Kineosporiaceae</taxon>
        <taxon>Kineococcus</taxon>
    </lineage>
</organism>
<feature type="domain" description="Integrase catalytic" evidence="1">
    <location>
        <begin position="3"/>
        <end position="60"/>
    </location>
</feature>
<dbReference type="RefSeq" id="WP_245885958.1">
    <property type="nucleotide sequence ID" value="NZ_PVZF01000033.1"/>
</dbReference>
<comment type="caution">
    <text evidence="2">The sequence shown here is derived from an EMBL/GenBank/DDBJ whole genome shotgun (WGS) entry which is preliminary data.</text>
</comment>
<dbReference type="InterPro" id="IPR012337">
    <property type="entry name" value="RNaseH-like_sf"/>
</dbReference>
<dbReference type="EMBL" id="PVZF01000033">
    <property type="protein sequence ID" value="PRY06448.1"/>
    <property type="molecule type" value="Genomic_DNA"/>
</dbReference>
<dbReference type="Proteomes" id="UP000238083">
    <property type="component" value="Unassembled WGS sequence"/>
</dbReference>
<sequence length="60" mass="7249">MTRSYSRPRVSNDNPYSEAQFKTLKYTPAFPDRFEPLEQTRDFCEVFFAHYNYVHRHSGI</sequence>
<dbReference type="InterPro" id="IPR001584">
    <property type="entry name" value="Integrase_cat-core"/>
</dbReference>
<dbReference type="GO" id="GO:0015074">
    <property type="term" value="P:DNA integration"/>
    <property type="evidence" value="ECO:0007669"/>
    <property type="project" value="InterPro"/>
</dbReference>
<gene>
    <name evidence="2" type="ORF">CLV37_1331</name>
</gene>
<proteinExistence type="predicted"/>
<evidence type="ECO:0000259" key="1">
    <source>
        <dbReference type="Pfam" id="PF13683"/>
    </source>
</evidence>
<evidence type="ECO:0000313" key="2">
    <source>
        <dbReference type="EMBL" id="PRY06448.1"/>
    </source>
</evidence>
<dbReference type="AlphaFoldDB" id="A0A2T0QP58"/>
<reference evidence="2 3" key="1">
    <citation type="submission" date="2018-03" db="EMBL/GenBank/DDBJ databases">
        <title>Genomic Encyclopedia of Archaeal and Bacterial Type Strains, Phase II (KMG-II): from individual species to whole genera.</title>
        <authorList>
            <person name="Goeker M."/>
        </authorList>
    </citation>
    <scope>NUCLEOTIDE SEQUENCE [LARGE SCALE GENOMIC DNA]</scope>
    <source>
        <strain evidence="2 3">DSM 19711</strain>
    </source>
</reference>
<dbReference type="SUPFAM" id="SSF53098">
    <property type="entry name" value="Ribonuclease H-like"/>
    <property type="match status" value="1"/>
</dbReference>
<evidence type="ECO:0000313" key="3">
    <source>
        <dbReference type="Proteomes" id="UP000238083"/>
    </source>
</evidence>
<protein>
    <submittedName>
        <fullName evidence="2">Integrase-like protein</fullName>
    </submittedName>
</protein>
<keyword evidence="3" id="KW-1185">Reference proteome</keyword>
<accession>A0A2T0QP58</accession>
<name>A0A2T0QP58_9ACTN</name>